<dbReference type="PROSITE" id="PS01009">
    <property type="entry name" value="CRISP_1"/>
    <property type="match status" value="1"/>
</dbReference>
<sequence>MCKPTPSSCSVYQEGLTSTERHQILLSHNNYRAKVARGEEAEGLPGPQYSAADMQQLAWNEELAQVAQAWASACPDYHDCHDCRKLLSRSYYVGQNIFYEWSSSNPGSVWETAIRLWYEEVKYVPNFLVENFRMMDHAVIGHYTQLVWADTKEIGCGAVYHDCSKVFRGKSWKLKCKIYVCNYGPTGNYVRKPMYTIGPAASSCPEGSHPSLEYPGLCTSH</sequence>
<reference evidence="2 3" key="1">
    <citation type="submission" date="2023-11" db="EMBL/GenBank/DDBJ databases">
        <title>Halocaridina rubra genome assembly.</title>
        <authorList>
            <person name="Smith C."/>
        </authorList>
    </citation>
    <scope>NUCLEOTIDE SEQUENCE [LARGE SCALE GENOMIC DNA]</scope>
    <source>
        <strain evidence="2">EP-1</strain>
        <tissue evidence="2">Whole</tissue>
    </source>
</reference>
<proteinExistence type="predicted"/>
<dbReference type="InterPro" id="IPR035940">
    <property type="entry name" value="CAP_sf"/>
</dbReference>
<keyword evidence="3" id="KW-1185">Reference proteome</keyword>
<dbReference type="InterPro" id="IPR018244">
    <property type="entry name" value="Allrgn_V5/Tpx1_CS"/>
</dbReference>
<dbReference type="Pfam" id="PF00188">
    <property type="entry name" value="CAP"/>
    <property type="match status" value="1"/>
</dbReference>
<dbReference type="EMBL" id="JAXCGZ010018999">
    <property type="protein sequence ID" value="KAK7066840.1"/>
    <property type="molecule type" value="Genomic_DNA"/>
</dbReference>
<dbReference type="PRINTS" id="PR00838">
    <property type="entry name" value="V5ALLERGEN"/>
</dbReference>
<accession>A0AAN8WIG4</accession>
<dbReference type="SUPFAM" id="SSF55797">
    <property type="entry name" value="PR-1-like"/>
    <property type="match status" value="1"/>
</dbReference>
<dbReference type="Proteomes" id="UP001381693">
    <property type="component" value="Unassembled WGS sequence"/>
</dbReference>
<comment type="caution">
    <text evidence="2">The sequence shown here is derived from an EMBL/GenBank/DDBJ whole genome shotgun (WGS) entry which is preliminary data.</text>
</comment>
<dbReference type="InterPro" id="IPR002413">
    <property type="entry name" value="V5_allergen-like"/>
</dbReference>
<evidence type="ECO:0000259" key="1">
    <source>
        <dbReference type="SMART" id="SM00198"/>
    </source>
</evidence>
<dbReference type="CDD" id="cd05380">
    <property type="entry name" value="CAP_euk"/>
    <property type="match status" value="1"/>
</dbReference>
<dbReference type="PRINTS" id="PR00837">
    <property type="entry name" value="V5TPXLIKE"/>
</dbReference>
<feature type="domain" description="SCP" evidence="1">
    <location>
        <begin position="19"/>
        <end position="191"/>
    </location>
</feature>
<name>A0AAN8WIG4_HALRR</name>
<dbReference type="AlphaFoldDB" id="A0AAN8WIG4"/>
<protein>
    <submittedName>
        <fullName evidence="2">Peptidase inhibitor 15</fullName>
    </submittedName>
</protein>
<dbReference type="InterPro" id="IPR001283">
    <property type="entry name" value="CRISP-related"/>
</dbReference>
<dbReference type="Gene3D" id="3.40.33.10">
    <property type="entry name" value="CAP"/>
    <property type="match status" value="1"/>
</dbReference>
<dbReference type="GO" id="GO:0005576">
    <property type="term" value="C:extracellular region"/>
    <property type="evidence" value="ECO:0007669"/>
    <property type="project" value="InterPro"/>
</dbReference>
<dbReference type="InterPro" id="IPR014044">
    <property type="entry name" value="CAP_dom"/>
</dbReference>
<dbReference type="PANTHER" id="PTHR10334">
    <property type="entry name" value="CYSTEINE-RICH SECRETORY PROTEIN-RELATED"/>
    <property type="match status" value="1"/>
</dbReference>
<evidence type="ECO:0000313" key="3">
    <source>
        <dbReference type="Proteomes" id="UP001381693"/>
    </source>
</evidence>
<evidence type="ECO:0000313" key="2">
    <source>
        <dbReference type="EMBL" id="KAK7066840.1"/>
    </source>
</evidence>
<dbReference type="SMART" id="SM00198">
    <property type="entry name" value="SCP"/>
    <property type="match status" value="1"/>
</dbReference>
<organism evidence="2 3">
    <name type="scientific">Halocaridina rubra</name>
    <name type="common">Hawaiian red shrimp</name>
    <dbReference type="NCBI Taxonomy" id="373956"/>
    <lineage>
        <taxon>Eukaryota</taxon>
        <taxon>Metazoa</taxon>
        <taxon>Ecdysozoa</taxon>
        <taxon>Arthropoda</taxon>
        <taxon>Crustacea</taxon>
        <taxon>Multicrustacea</taxon>
        <taxon>Malacostraca</taxon>
        <taxon>Eumalacostraca</taxon>
        <taxon>Eucarida</taxon>
        <taxon>Decapoda</taxon>
        <taxon>Pleocyemata</taxon>
        <taxon>Caridea</taxon>
        <taxon>Atyoidea</taxon>
        <taxon>Atyidae</taxon>
        <taxon>Halocaridina</taxon>
    </lineage>
</organism>
<gene>
    <name evidence="2" type="primary">PI15_1</name>
    <name evidence="2" type="ORF">SK128_000814</name>
</gene>
<dbReference type="PROSITE" id="PS01010">
    <property type="entry name" value="CRISP_2"/>
    <property type="match status" value="1"/>
</dbReference>